<comment type="caution">
    <text evidence="1">The sequence shown here is derived from an EMBL/GenBank/DDBJ whole genome shotgun (WGS) entry which is preliminary data.</text>
</comment>
<name>A0A8T1BP68_9STRA</name>
<dbReference type="Proteomes" id="UP000736787">
    <property type="component" value="Unassembled WGS sequence"/>
</dbReference>
<proteinExistence type="predicted"/>
<gene>
    <name evidence="1" type="ORF">PC117_g20481</name>
</gene>
<reference evidence="1" key="1">
    <citation type="submission" date="2018-10" db="EMBL/GenBank/DDBJ databases">
        <title>Effector identification in a new, highly contiguous assembly of the strawberry crown rot pathogen Phytophthora cactorum.</title>
        <authorList>
            <person name="Armitage A.D."/>
            <person name="Nellist C.F."/>
            <person name="Bates H."/>
            <person name="Vickerstaff R.J."/>
            <person name="Harrison R.J."/>
        </authorList>
    </citation>
    <scope>NUCLEOTIDE SEQUENCE</scope>
    <source>
        <strain evidence="1">4040</strain>
    </source>
</reference>
<dbReference type="EMBL" id="RCMK01000956">
    <property type="protein sequence ID" value="KAG2906535.1"/>
    <property type="molecule type" value="Genomic_DNA"/>
</dbReference>
<protein>
    <submittedName>
        <fullName evidence="1">Uncharacterized protein</fullName>
    </submittedName>
</protein>
<evidence type="ECO:0000313" key="2">
    <source>
        <dbReference type="Proteomes" id="UP000736787"/>
    </source>
</evidence>
<dbReference type="AlphaFoldDB" id="A0A8T1BP68"/>
<accession>A0A8T1BP68</accession>
<sequence length="66" mass="6994">MRSVFLGLLRRQQGQAFAESNVLTTKGPRTRPSCSTPSKDASSVDLLPVRAVVVTLGGFTSKNSGD</sequence>
<organism evidence="1 2">
    <name type="scientific">Phytophthora cactorum</name>
    <dbReference type="NCBI Taxonomy" id="29920"/>
    <lineage>
        <taxon>Eukaryota</taxon>
        <taxon>Sar</taxon>
        <taxon>Stramenopiles</taxon>
        <taxon>Oomycota</taxon>
        <taxon>Peronosporomycetes</taxon>
        <taxon>Peronosporales</taxon>
        <taxon>Peronosporaceae</taxon>
        <taxon>Phytophthora</taxon>
    </lineage>
</organism>
<evidence type="ECO:0000313" key="1">
    <source>
        <dbReference type="EMBL" id="KAG2906535.1"/>
    </source>
</evidence>